<protein>
    <submittedName>
        <fullName evidence="2">Uncharacterized protein</fullName>
    </submittedName>
</protein>
<keyword evidence="3" id="KW-1185">Reference proteome</keyword>
<evidence type="ECO:0000256" key="1">
    <source>
        <dbReference type="SAM" id="Phobius"/>
    </source>
</evidence>
<evidence type="ECO:0000313" key="3">
    <source>
        <dbReference type="Proteomes" id="UP001334501"/>
    </source>
</evidence>
<proteinExistence type="predicted"/>
<name>A0ABU7YRN9_9GAMM</name>
<dbReference type="RefSeq" id="WP_412700177.1">
    <property type="nucleotide sequence ID" value="NZ_JAXGFO010000058.1"/>
</dbReference>
<gene>
    <name evidence="2" type="ORF">SNE33_10050</name>
</gene>
<feature type="transmembrane region" description="Helical" evidence="1">
    <location>
        <begin position="7"/>
        <end position="30"/>
    </location>
</feature>
<keyword evidence="1" id="KW-0812">Transmembrane</keyword>
<dbReference type="Proteomes" id="UP001334501">
    <property type="component" value="Unassembled WGS sequence"/>
</dbReference>
<sequence length="140" mass="15282">MRRISQVVLYLPILYGYWHVHSRLALWVQWLPDLFSSRPFQLTGLLVGSALCGLLAGVAFVAPVALLYRQYAILAAATISLIGAAFDFYLMSVPSSRPFTLAALAIDLVVFAAALPAAVLLLRRLRPNNSFKPTPLRGAA</sequence>
<keyword evidence="1" id="KW-1133">Transmembrane helix</keyword>
<organism evidence="2 3">
    <name type="scientific">Lysobacter zhanggongensis</name>
    <dbReference type="NCBI Taxonomy" id="1774951"/>
    <lineage>
        <taxon>Bacteria</taxon>
        <taxon>Pseudomonadati</taxon>
        <taxon>Pseudomonadota</taxon>
        <taxon>Gammaproteobacteria</taxon>
        <taxon>Lysobacterales</taxon>
        <taxon>Lysobacteraceae</taxon>
        <taxon>Lysobacter</taxon>
    </lineage>
</organism>
<feature type="transmembrane region" description="Helical" evidence="1">
    <location>
        <begin position="73"/>
        <end position="93"/>
    </location>
</feature>
<reference evidence="2 3" key="1">
    <citation type="journal article" date="2017" name="Curr. Microbiol.">
        <title>Lysobacter zhanggongensis sp. nov. Isolated from a Pit Mud.</title>
        <authorList>
            <person name="Zhang X.F."/>
            <person name="Wang H.H."/>
            <person name="Sun X.Y."/>
            <person name="Pan C.M."/>
        </authorList>
    </citation>
    <scope>NUCLEOTIDE SEQUENCE [LARGE SCALE GENOMIC DNA]</scope>
    <source>
        <strain evidence="2 3">ZGLJ7-1</strain>
    </source>
</reference>
<feature type="transmembrane region" description="Helical" evidence="1">
    <location>
        <begin position="99"/>
        <end position="122"/>
    </location>
</feature>
<evidence type="ECO:0000313" key="2">
    <source>
        <dbReference type="EMBL" id="MEG3158218.1"/>
    </source>
</evidence>
<accession>A0ABU7YRN9</accession>
<comment type="caution">
    <text evidence="2">The sequence shown here is derived from an EMBL/GenBank/DDBJ whole genome shotgun (WGS) entry which is preliminary data.</text>
</comment>
<feature type="transmembrane region" description="Helical" evidence="1">
    <location>
        <begin position="42"/>
        <end position="66"/>
    </location>
</feature>
<dbReference type="EMBL" id="JAXGFO010000058">
    <property type="protein sequence ID" value="MEG3158218.1"/>
    <property type="molecule type" value="Genomic_DNA"/>
</dbReference>
<keyword evidence="1" id="KW-0472">Membrane</keyword>